<evidence type="ECO:0000313" key="2">
    <source>
        <dbReference type="EMBL" id="RRJ89154.1"/>
    </source>
</evidence>
<sequence>MKKFAKKHLLTIIGAAAGAIAGYIYWQQVGCNSGTCAITSDPINSTVCGAVMGGLLLSIFQKDHRKSDVNPKK</sequence>
<dbReference type="AlphaFoldDB" id="A0A3P3W342"/>
<dbReference type="InterPro" id="IPR045764">
    <property type="entry name" value="DUF6132"/>
</dbReference>
<keyword evidence="3" id="KW-1185">Reference proteome</keyword>
<reference evidence="2 3" key="1">
    <citation type="submission" date="2018-11" db="EMBL/GenBank/DDBJ databases">
        <title>Flavobacterium sp. nov., YIM 102600 draft genome.</title>
        <authorList>
            <person name="Li G."/>
            <person name="Jiang Y."/>
        </authorList>
    </citation>
    <scope>NUCLEOTIDE SEQUENCE [LARGE SCALE GENOMIC DNA]</scope>
    <source>
        <strain evidence="2 3">YIM 102600</strain>
    </source>
</reference>
<proteinExistence type="predicted"/>
<comment type="caution">
    <text evidence="2">The sequence shown here is derived from an EMBL/GenBank/DDBJ whole genome shotgun (WGS) entry which is preliminary data.</text>
</comment>
<dbReference type="EMBL" id="RQVR01000019">
    <property type="protein sequence ID" value="RRJ89154.1"/>
    <property type="molecule type" value="Genomic_DNA"/>
</dbReference>
<dbReference type="RefSeq" id="WP_125013707.1">
    <property type="nucleotide sequence ID" value="NZ_RQVR01000019.1"/>
</dbReference>
<keyword evidence="1" id="KW-1133">Transmembrane helix</keyword>
<keyword evidence="1" id="KW-0812">Transmembrane</keyword>
<evidence type="ECO:0008006" key="4">
    <source>
        <dbReference type="Google" id="ProtNLM"/>
    </source>
</evidence>
<evidence type="ECO:0000313" key="3">
    <source>
        <dbReference type="Proteomes" id="UP000271937"/>
    </source>
</evidence>
<organism evidence="2 3">
    <name type="scientific">Flavobacterium macacae</name>
    <dbReference type="NCBI Taxonomy" id="2488993"/>
    <lineage>
        <taxon>Bacteria</taxon>
        <taxon>Pseudomonadati</taxon>
        <taxon>Bacteroidota</taxon>
        <taxon>Flavobacteriia</taxon>
        <taxon>Flavobacteriales</taxon>
        <taxon>Flavobacteriaceae</taxon>
        <taxon>Flavobacterium</taxon>
    </lineage>
</organism>
<protein>
    <recommendedName>
        <fullName evidence="4">YtxH domain-containing protein</fullName>
    </recommendedName>
</protein>
<dbReference type="Proteomes" id="UP000271937">
    <property type="component" value="Unassembled WGS sequence"/>
</dbReference>
<feature type="transmembrane region" description="Helical" evidence="1">
    <location>
        <begin position="9"/>
        <end position="26"/>
    </location>
</feature>
<gene>
    <name evidence="2" type="ORF">EG849_13695</name>
</gene>
<dbReference type="OrthoDB" id="2062758at2"/>
<name>A0A3P3W342_9FLAO</name>
<dbReference type="Pfam" id="PF19628">
    <property type="entry name" value="DUF6132"/>
    <property type="match status" value="1"/>
</dbReference>
<accession>A0A3P3W342</accession>
<evidence type="ECO:0000256" key="1">
    <source>
        <dbReference type="SAM" id="Phobius"/>
    </source>
</evidence>
<keyword evidence="1" id="KW-0472">Membrane</keyword>